<organism evidence="1 2">
    <name type="scientific">Enemella evansiae</name>
    <dbReference type="NCBI Taxonomy" id="2016499"/>
    <lineage>
        <taxon>Bacteria</taxon>
        <taxon>Bacillati</taxon>
        <taxon>Actinomycetota</taxon>
        <taxon>Actinomycetes</taxon>
        <taxon>Propionibacteriales</taxon>
        <taxon>Propionibacteriaceae</taxon>
        <taxon>Enemella</taxon>
    </lineage>
</organism>
<protein>
    <submittedName>
        <fullName evidence="1">Uncharacterized protein</fullName>
    </submittedName>
</protein>
<reference evidence="1 2" key="1">
    <citation type="submission" date="2017-07" db="EMBL/GenBank/DDBJ databases">
        <title>Draft whole genome sequences of clinical Proprionibacteriaceae strains.</title>
        <authorList>
            <person name="Bernier A.-M."/>
            <person name="Bernard K."/>
            <person name="Domingo M.-C."/>
        </authorList>
    </citation>
    <scope>NUCLEOTIDE SEQUENCE [LARGE SCALE GENOMIC DNA]</scope>
    <source>
        <strain evidence="1 2">NML 030167</strain>
    </source>
</reference>
<name>A0A255G415_9ACTN</name>
<dbReference type="OrthoDB" id="5196176at2"/>
<evidence type="ECO:0000313" key="1">
    <source>
        <dbReference type="EMBL" id="OYO10668.1"/>
    </source>
</evidence>
<dbReference type="AlphaFoldDB" id="A0A255G415"/>
<gene>
    <name evidence="1" type="ORF">CGZ94_16880</name>
</gene>
<dbReference type="EMBL" id="NMVO01000016">
    <property type="protein sequence ID" value="OYO10668.1"/>
    <property type="molecule type" value="Genomic_DNA"/>
</dbReference>
<dbReference type="RefSeq" id="WP_094406331.1">
    <property type="nucleotide sequence ID" value="NZ_NMVO01000016.1"/>
</dbReference>
<evidence type="ECO:0000313" key="2">
    <source>
        <dbReference type="Proteomes" id="UP000215896"/>
    </source>
</evidence>
<comment type="caution">
    <text evidence="1">The sequence shown here is derived from an EMBL/GenBank/DDBJ whole genome shotgun (WGS) entry which is preliminary data.</text>
</comment>
<sequence>MGDRHVFEDSQDERGSRRYADAYLDGDGRLVLSIHDLGPVVEDFFGCFEYESFTTFSVEQTTRLRADLGEDLIAAIGERFASQRELAEYAAALVGSGEHWSRAGD</sequence>
<dbReference type="Proteomes" id="UP000215896">
    <property type="component" value="Unassembled WGS sequence"/>
</dbReference>
<proteinExistence type="predicted"/>
<keyword evidence="2" id="KW-1185">Reference proteome</keyword>
<accession>A0A255G415</accession>